<dbReference type="Gramene" id="Jr01_33600_p1">
    <property type="protein sequence ID" value="cds.Jr01_33600_p1"/>
    <property type="gene ID" value="Jr01_33600"/>
</dbReference>
<evidence type="ECO:0000313" key="2">
    <source>
        <dbReference type="RefSeq" id="XP_018849934.1"/>
    </source>
</evidence>
<name>A0A2I4H1C2_JUGRE</name>
<dbReference type="OrthoDB" id="1936545at2759"/>
<dbReference type="Proteomes" id="UP000235220">
    <property type="component" value="Chromosome 1"/>
</dbReference>
<dbReference type="RefSeq" id="XP_018849934.1">
    <property type="nucleotide sequence ID" value="XM_018994389.2"/>
</dbReference>
<sequence>MGSKAFVLLGLVLACIMLLMISSEVAARDLAETSSDQENAEFTKDIDGVNEIVGTDGNYGGGGKGKYGGRRGGCYYGCCRRGYYGNRCRKCCSYAGEAVHVDAETDPSSQTPAGLN</sequence>
<dbReference type="PROSITE" id="PS51257">
    <property type="entry name" value="PROKAR_LIPOPROTEIN"/>
    <property type="match status" value="1"/>
</dbReference>
<dbReference type="AlphaFoldDB" id="A0A2I4H1C2"/>
<organism evidence="1 2">
    <name type="scientific">Juglans regia</name>
    <name type="common">English walnut</name>
    <dbReference type="NCBI Taxonomy" id="51240"/>
    <lineage>
        <taxon>Eukaryota</taxon>
        <taxon>Viridiplantae</taxon>
        <taxon>Streptophyta</taxon>
        <taxon>Embryophyta</taxon>
        <taxon>Tracheophyta</taxon>
        <taxon>Spermatophyta</taxon>
        <taxon>Magnoliopsida</taxon>
        <taxon>eudicotyledons</taxon>
        <taxon>Gunneridae</taxon>
        <taxon>Pentapetalae</taxon>
        <taxon>rosids</taxon>
        <taxon>fabids</taxon>
        <taxon>Fagales</taxon>
        <taxon>Juglandaceae</taxon>
        <taxon>Juglans</taxon>
    </lineage>
</organism>
<dbReference type="FunCoup" id="A0A2I4H1C2">
    <property type="interactions" value="3"/>
</dbReference>
<reference evidence="2" key="1">
    <citation type="submission" date="2025-08" db="UniProtKB">
        <authorList>
            <consortium name="RefSeq"/>
        </authorList>
    </citation>
    <scope>IDENTIFICATION</scope>
    <source>
        <tissue evidence="2">Leaves</tissue>
    </source>
</reference>
<keyword evidence="1" id="KW-1185">Reference proteome</keyword>
<dbReference type="PANTHER" id="PTHR37389:SF40">
    <property type="entry name" value="NODULIN-24"/>
    <property type="match status" value="1"/>
</dbReference>
<proteinExistence type="predicted"/>
<accession>A0A2I4H1C2</accession>
<dbReference type="KEGG" id="jre:109012646"/>
<gene>
    <name evidence="2" type="primary">LOC109012646</name>
</gene>
<dbReference type="PANTHER" id="PTHR37389">
    <property type="entry name" value="NODULIN-24"/>
    <property type="match status" value="1"/>
</dbReference>
<protein>
    <submittedName>
        <fullName evidence="2">Glycine-rich protein-like</fullName>
    </submittedName>
</protein>
<dbReference type="Pfam" id="PF07172">
    <property type="entry name" value="GRP"/>
    <property type="match status" value="1"/>
</dbReference>
<evidence type="ECO:0000313" key="1">
    <source>
        <dbReference type="Proteomes" id="UP000235220"/>
    </source>
</evidence>
<dbReference type="GeneID" id="109012646"/>
<dbReference type="InterPro" id="IPR010800">
    <property type="entry name" value="GRP"/>
</dbReference>
<dbReference type="STRING" id="51240.A0A2I4H1C2"/>